<dbReference type="Proteomes" id="UP000238350">
    <property type="component" value="Unassembled WGS sequence"/>
</dbReference>
<dbReference type="AlphaFoldDB" id="A0A2T0FBK6"/>
<dbReference type="CDD" id="cd03443">
    <property type="entry name" value="PaaI_thioesterase"/>
    <property type="match status" value="1"/>
</dbReference>
<dbReference type="PANTHER" id="PTHR21660:SF1">
    <property type="entry name" value="ACYL-COENZYME A THIOESTERASE 13"/>
    <property type="match status" value="1"/>
</dbReference>
<dbReference type="OrthoDB" id="2831072at2759"/>
<dbReference type="Gene3D" id="3.10.129.10">
    <property type="entry name" value="Hotdog Thioesterase"/>
    <property type="match status" value="1"/>
</dbReference>
<dbReference type="InterPro" id="IPR039298">
    <property type="entry name" value="ACOT13"/>
</dbReference>
<gene>
    <name evidence="4" type="ORF">B9G98_00008</name>
</gene>
<evidence type="ECO:0000256" key="1">
    <source>
        <dbReference type="ARBA" id="ARBA00008324"/>
    </source>
</evidence>
<reference evidence="4 5" key="1">
    <citation type="submission" date="2017-04" db="EMBL/GenBank/DDBJ databases">
        <title>Genome sequencing of [Candida] sorbophila.</title>
        <authorList>
            <person name="Ahn J.O."/>
        </authorList>
    </citation>
    <scope>NUCLEOTIDE SEQUENCE [LARGE SCALE GENOMIC DNA]</scope>
    <source>
        <strain evidence="4 5">DS02</strain>
    </source>
</reference>
<evidence type="ECO:0000313" key="5">
    <source>
        <dbReference type="Proteomes" id="UP000238350"/>
    </source>
</evidence>
<sequence>MVTLKEKVQHALDLMSFALDSDQQVFFHEIHANPPRVLDVRTNDKGQPVVQFEFNTKSFMRNHMDATHGGALTTILDWYSSMAAVADERYWSKEDRLPTVQEIIRCGEDMGLSRSLKSQFMRPVPVDTTVLLECRVLSNGKKSSCISMTIYDEDGRPLYEGLHDKIKLYKPIETKL</sequence>
<dbReference type="InterPro" id="IPR006683">
    <property type="entry name" value="Thioestr_dom"/>
</dbReference>
<dbReference type="Pfam" id="PF03061">
    <property type="entry name" value="4HBT"/>
    <property type="match status" value="1"/>
</dbReference>
<comment type="caution">
    <text evidence="4">The sequence shown here is derived from an EMBL/GenBank/DDBJ whole genome shotgun (WGS) entry which is preliminary data.</text>
</comment>
<dbReference type="SUPFAM" id="SSF54637">
    <property type="entry name" value="Thioesterase/thiol ester dehydrase-isomerase"/>
    <property type="match status" value="1"/>
</dbReference>
<evidence type="ECO:0000259" key="3">
    <source>
        <dbReference type="Pfam" id="PF03061"/>
    </source>
</evidence>
<dbReference type="EMBL" id="NDIQ01000001">
    <property type="protein sequence ID" value="PRT52388.1"/>
    <property type="molecule type" value="Genomic_DNA"/>
</dbReference>
<protein>
    <recommendedName>
        <fullName evidence="3">Thioesterase domain-containing protein</fullName>
    </recommendedName>
</protein>
<dbReference type="InterPro" id="IPR029069">
    <property type="entry name" value="HotDog_dom_sf"/>
</dbReference>
<feature type="domain" description="Thioesterase" evidence="3">
    <location>
        <begin position="68"/>
        <end position="156"/>
    </location>
</feature>
<keyword evidence="2" id="KW-0378">Hydrolase</keyword>
<keyword evidence="5" id="KW-1185">Reference proteome</keyword>
<accession>A0A2T0FBK6</accession>
<evidence type="ECO:0000256" key="2">
    <source>
        <dbReference type="ARBA" id="ARBA00022801"/>
    </source>
</evidence>
<name>A0A2T0FBK6_9ASCO</name>
<proteinExistence type="inferred from homology"/>
<comment type="similarity">
    <text evidence="1">Belongs to the thioesterase PaaI family.</text>
</comment>
<evidence type="ECO:0000313" key="4">
    <source>
        <dbReference type="EMBL" id="PRT52388.1"/>
    </source>
</evidence>
<dbReference type="RefSeq" id="XP_024662334.1">
    <property type="nucleotide sequence ID" value="XM_024806566.1"/>
</dbReference>
<dbReference type="GeneID" id="36513757"/>
<dbReference type="STRING" id="45607.A0A2T0FBK6"/>
<organism evidence="4 5">
    <name type="scientific">Wickerhamiella sorbophila</name>
    <dbReference type="NCBI Taxonomy" id="45607"/>
    <lineage>
        <taxon>Eukaryota</taxon>
        <taxon>Fungi</taxon>
        <taxon>Dikarya</taxon>
        <taxon>Ascomycota</taxon>
        <taxon>Saccharomycotina</taxon>
        <taxon>Dipodascomycetes</taxon>
        <taxon>Dipodascales</taxon>
        <taxon>Trichomonascaceae</taxon>
        <taxon>Wickerhamiella</taxon>
    </lineage>
</organism>
<dbReference type="GO" id="GO:0047617">
    <property type="term" value="F:fatty acyl-CoA hydrolase activity"/>
    <property type="evidence" value="ECO:0007669"/>
    <property type="project" value="InterPro"/>
</dbReference>
<dbReference type="PANTHER" id="PTHR21660">
    <property type="entry name" value="THIOESTERASE SUPERFAMILY MEMBER-RELATED"/>
    <property type="match status" value="1"/>
</dbReference>